<name>A0A6S7B804_9BURK</name>
<keyword evidence="4" id="KW-0378">Hydrolase</keyword>
<evidence type="ECO:0000256" key="1">
    <source>
        <dbReference type="ARBA" id="ARBA00000798"/>
    </source>
</evidence>
<dbReference type="Gene3D" id="3.30.870.10">
    <property type="entry name" value="Endonuclease Chain A"/>
    <property type="match status" value="1"/>
</dbReference>
<proteinExistence type="inferred from homology"/>
<dbReference type="GO" id="GO:0016891">
    <property type="term" value="F:RNA endonuclease activity producing 5'-phosphomonoesters, hydrolytic mechanism"/>
    <property type="evidence" value="ECO:0007669"/>
    <property type="project" value="TreeGrafter"/>
</dbReference>
<evidence type="ECO:0000256" key="6">
    <source>
        <dbReference type="ARBA" id="ARBA00023098"/>
    </source>
</evidence>
<dbReference type="EMBL" id="CADIJO010000008">
    <property type="protein sequence ID" value="CAB3702085.1"/>
    <property type="molecule type" value="Genomic_DNA"/>
</dbReference>
<evidence type="ECO:0000313" key="10">
    <source>
        <dbReference type="Proteomes" id="UP000494111"/>
    </source>
</evidence>
<dbReference type="CDD" id="cd09170">
    <property type="entry name" value="PLDc_Nuc"/>
    <property type="match status" value="1"/>
</dbReference>
<dbReference type="GO" id="GO:0004630">
    <property type="term" value="F:phospholipase D activity"/>
    <property type="evidence" value="ECO:0007669"/>
    <property type="project" value="UniProtKB-EC"/>
</dbReference>
<keyword evidence="5" id="KW-0442">Lipid degradation</keyword>
<comment type="catalytic activity">
    <reaction evidence="1">
        <text>a 1,2-diacyl-sn-glycero-3-phosphocholine + H2O = a 1,2-diacyl-sn-glycero-3-phosphate + choline + H(+)</text>
        <dbReference type="Rhea" id="RHEA:14445"/>
        <dbReference type="ChEBI" id="CHEBI:15354"/>
        <dbReference type="ChEBI" id="CHEBI:15377"/>
        <dbReference type="ChEBI" id="CHEBI:15378"/>
        <dbReference type="ChEBI" id="CHEBI:57643"/>
        <dbReference type="ChEBI" id="CHEBI:58608"/>
        <dbReference type="EC" id="3.1.4.4"/>
    </reaction>
</comment>
<evidence type="ECO:0000256" key="2">
    <source>
        <dbReference type="ARBA" id="ARBA00008664"/>
    </source>
</evidence>
<dbReference type="PROSITE" id="PS50035">
    <property type="entry name" value="PLD"/>
    <property type="match status" value="1"/>
</dbReference>
<evidence type="ECO:0000256" key="5">
    <source>
        <dbReference type="ARBA" id="ARBA00022963"/>
    </source>
</evidence>
<feature type="domain" description="PLD phosphodiesterase" evidence="8">
    <location>
        <begin position="152"/>
        <end position="179"/>
    </location>
</feature>
<feature type="signal peptide" evidence="7">
    <location>
        <begin position="1"/>
        <end position="31"/>
    </location>
</feature>
<dbReference type="InterPro" id="IPR001736">
    <property type="entry name" value="PLipase_D/transphosphatidylase"/>
</dbReference>
<dbReference type="GO" id="GO:0016740">
    <property type="term" value="F:transferase activity"/>
    <property type="evidence" value="ECO:0007669"/>
    <property type="project" value="UniProtKB-KW"/>
</dbReference>
<dbReference type="GO" id="GO:0016042">
    <property type="term" value="P:lipid catabolic process"/>
    <property type="evidence" value="ECO:0007669"/>
    <property type="project" value="UniProtKB-KW"/>
</dbReference>
<dbReference type="InterPro" id="IPR051406">
    <property type="entry name" value="PLD_domain"/>
</dbReference>
<evidence type="ECO:0000256" key="3">
    <source>
        <dbReference type="ARBA" id="ARBA00012027"/>
    </source>
</evidence>
<evidence type="ECO:0000256" key="4">
    <source>
        <dbReference type="ARBA" id="ARBA00022801"/>
    </source>
</evidence>
<protein>
    <recommendedName>
        <fullName evidence="3">phospholipase D</fullName>
        <ecNumber evidence="3">3.1.4.4</ecNumber>
    </recommendedName>
</protein>
<keyword evidence="7" id="KW-0732">Signal</keyword>
<dbReference type="PANTHER" id="PTHR43856">
    <property type="entry name" value="CARDIOLIPIN HYDROLASE"/>
    <property type="match status" value="1"/>
</dbReference>
<reference evidence="9 10" key="1">
    <citation type="submission" date="2020-04" db="EMBL/GenBank/DDBJ databases">
        <authorList>
            <person name="De Canck E."/>
        </authorList>
    </citation>
    <scope>NUCLEOTIDE SEQUENCE [LARGE SCALE GENOMIC DNA]</scope>
    <source>
        <strain evidence="9 10">LMG 3458</strain>
    </source>
</reference>
<evidence type="ECO:0000313" key="9">
    <source>
        <dbReference type="EMBL" id="CAB3702085.1"/>
    </source>
</evidence>
<keyword evidence="6" id="KW-0443">Lipid metabolism</keyword>
<organism evidence="9 10">
    <name type="scientific">Achromobacter deleyi</name>
    <dbReference type="NCBI Taxonomy" id="1353891"/>
    <lineage>
        <taxon>Bacteria</taxon>
        <taxon>Pseudomonadati</taxon>
        <taxon>Pseudomonadota</taxon>
        <taxon>Betaproteobacteria</taxon>
        <taxon>Burkholderiales</taxon>
        <taxon>Alcaligenaceae</taxon>
        <taxon>Achromobacter</taxon>
    </lineage>
</organism>
<gene>
    <name evidence="9" type="primary">clsB_2</name>
    <name evidence="9" type="ORF">LMG3458_02713</name>
</gene>
<dbReference type="SUPFAM" id="SSF56024">
    <property type="entry name" value="Phospholipase D/nuclease"/>
    <property type="match status" value="1"/>
</dbReference>
<evidence type="ECO:0000259" key="8">
    <source>
        <dbReference type="PROSITE" id="PS50035"/>
    </source>
</evidence>
<dbReference type="InterPro" id="IPR025202">
    <property type="entry name" value="PLD-like_dom"/>
</dbReference>
<dbReference type="AlphaFoldDB" id="A0A6S7B804"/>
<dbReference type="Pfam" id="PF13091">
    <property type="entry name" value="PLDc_2"/>
    <property type="match status" value="1"/>
</dbReference>
<sequence>MIAVNASFALSRFVAVCATGLALTLPLPAQAQAKPAVPATAGTGATGANAAPAAPISVPAAGTIEVGFSPDQGAETLVLRVIDSAKTELNVMAYSFSSKSVTEALVRAAKRGVMVSLLADHKRNLVTDRSGKSRNALETLAEAGVNVRIVSAFKLHHDKVLIADKQTVELGSFNFAYSAAHENSENALVNWNNPALAKAYLAHFERNWALSQPFRSAD</sequence>
<comment type="similarity">
    <text evidence="2">Belongs to the phospholipase D family.</text>
</comment>
<accession>A0A6S7B804</accession>
<dbReference type="PANTHER" id="PTHR43856:SF1">
    <property type="entry name" value="MITOCHONDRIAL CARDIOLIPIN HYDROLASE"/>
    <property type="match status" value="1"/>
</dbReference>
<dbReference type="GO" id="GO:0006793">
    <property type="term" value="P:phosphorus metabolic process"/>
    <property type="evidence" value="ECO:0007669"/>
    <property type="project" value="UniProtKB-ARBA"/>
</dbReference>
<dbReference type="EC" id="3.1.4.4" evidence="3"/>
<feature type="chain" id="PRO_5028940995" description="phospholipase D" evidence="7">
    <location>
        <begin position="32"/>
        <end position="218"/>
    </location>
</feature>
<dbReference type="Proteomes" id="UP000494111">
    <property type="component" value="Unassembled WGS sequence"/>
</dbReference>
<keyword evidence="9" id="KW-0808">Transferase</keyword>
<evidence type="ECO:0000256" key="7">
    <source>
        <dbReference type="SAM" id="SignalP"/>
    </source>
</evidence>